<dbReference type="EMBL" id="JAYKXP010000038">
    <property type="protein sequence ID" value="KAK7040199.1"/>
    <property type="molecule type" value="Genomic_DNA"/>
</dbReference>
<dbReference type="InterPro" id="IPR032675">
    <property type="entry name" value="LRR_dom_sf"/>
</dbReference>
<evidence type="ECO:0000313" key="2">
    <source>
        <dbReference type="EMBL" id="KAK7040199.1"/>
    </source>
</evidence>
<dbReference type="Pfam" id="PF12937">
    <property type="entry name" value="F-box-like"/>
    <property type="match status" value="1"/>
</dbReference>
<dbReference type="Gene3D" id="1.20.1280.50">
    <property type="match status" value="1"/>
</dbReference>
<dbReference type="AlphaFoldDB" id="A0AAW0CMD7"/>
<organism evidence="2 3">
    <name type="scientific">Paramarasmius palmivorus</name>
    <dbReference type="NCBI Taxonomy" id="297713"/>
    <lineage>
        <taxon>Eukaryota</taxon>
        <taxon>Fungi</taxon>
        <taxon>Dikarya</taxon>
        <taxon>Basidiomycota</taxon>
        <taxon>Agaricomycotina</taxon>
        <taxon>Agaricomycetes</taxon>
        <taxon>Agaricomycetidae</taxon>
        <taxon>Agaricales</taxon>
        <taxon>Marasmiineae</taxon>
        <taxon>Marasmiaceae</taxon>
        <taxon>Paramarasmius</taxon>
    </lineage>
</organism>
<sequence>MPGSPISRLPNDILYHIFVICMRNALSSGSYTDRIHLKKRRTWIRVTHVCQRWRSIALNCASLWNTPHFEIPELAATMLNRAKSTPLYLEANLTDSFAPFPVLEGACNDISRIAGLRISARTHELNQLLSGKTQPAPLLEYLEICSLSVIFRYNLPENLFKSETPRLRELALVGCNFDTSMFQCHKLTKLIVRTGDSASMKGLPEALESMPHLYHLELEGNLPSMITVRQDLEINLPRLSCIRLRGLFVDCAGLLHCINIPATAAVSVVGIVRTPDLSQVLVACVSRLFYQSTPLSADRVIKELTLDTTRLTPAHPRFTFTASDLRSGQEPSVSIRLVDCPAIYSMPNVKADLLARSILAILPLIHLQDLQLSVNGGFDAKHYSEYFGSLDKLQNIRVGGKSAPEFVASISQNYPALKSVAFHDVDYGVYNFMNALTGSLKRRSDEGRAVERFEVKKSRNFTENEAKLLKALVGTLDWDCAECKEEWDFDVEREFWTSLIG</sequence>
<protein>
    <recommendedName>
        <fullName evidence="1">F-box domain-containing protein</fullName>
    </recommendedName>
</protein>
<proteinExistence type="predicted"/>
<reference evidence="2 3" key="1">
    <citation type="submission" date="2024-01" db="EMBL/GenBank/DDBJ databases">
        <title>A draft genome for a cacao thread blight-causing isolate of Paramarasmius palmivorus.</title>
        <authorList>
            <person name="Baruah I.K."/>
            <person name="Bukari Y."/>
            <person name="Amoako-Attah I."/>
            <person name="Meinhardt L.W."/>
            <person name="Bailey B.A."/>
            <person name="Cohen S.P."/>
        </authorList>
    </citation>
    <scope>NUCLEOTIDE SEQUENCE [LARGE SCALE GENOMIC DNA]</scope>
    <source>
        <strain evidence="2 3">GH-12</strain>
    </source>
</reference>
<dbReference type="Proteomes" id="UP001383192">
    <property type="component" value="Unassembled WGS sequence"/>
</dbReference>
<evidence type="ECO:0000313" key="3">
    <source>
        <dbReference type="Proteomes" id="UP001383192"/>
    </source>
</evidence>
<feature type="domain" description="F-box" evidence="1">
    <location>
        <begin position="6"/>
        <end position="69"/>
    </location>
</feature>
<evidence type="ECO:0000259" key="1">
    <source>
        <dbReference type="Pfam" id="PF12937"/>
    </source>
</evidence>
<dbReference type="SUPFAM" id="SSF52047">
    <property type="entry name" value="RNI-like"/>
    <property type="match status" value="1"/>
</dbReference>
<name>A0AAW0CMD7_9AGAR</name>
<gene>
    <name evidence="2" type="ORF">VNI00_010005</name>
</gene>
<dbReference type="Gene3D" id="3.80.10.10">
    <property type="entry name" value="Ribonuclease Inhibitor"/>
    <property type="match status" value="1"/>
</dbReference>
<comment type="caution">
    <text evidence="2">The sequence shown here is derived from an EMBL/GenBank/DDBJ whole genome shotgun (WGS) entry which is preliminary data.</text>
</comment>
<dbReference type="InterPro" id="IPR001810">
    <property type="entry name" value="F-box_dom"/>
</dbReference>
<keyword evidence="3" id="KW-1185">Reference proteome</keyword>
<accession>A0AAW0CMD7</accession>